<comment type="caution">
    <text evidence="1">The sequence shown here is derived from an EMBL/GenBank/DDBJ whole genome shotgun (WGS) entry which is preliminary data.</text>
</comment>
<proteinExistence type="predicted"/>
<dbReference type="Proteomes" id="UP001054837">
    <property type="component" value="Unassembled WGS sequence"/>
</dbReference>
<name>A0AAV4U1W8_9ARAC</name>
<keyword evidence="2" id="KW-1185">Reference proteome</keyword>
<reference evidence="1 2" key="1">
    <citation type="submission" date="2021-06" db="EMBL/GenBank/DDBJ databases">
        <title>Caerostris darwini draft genome.</title>
        <authorList>
            <person name="Kono N."/>
            <person name="Arakawa K."/>
        </authorList>
    </citation>
    <scope>NUCLEOTIDE SEQUENCE [LARGE SCALE GENOMIC DNA]</scope>
</reference>
<accession>A0AAV4U1W8</accession>
<gene>
    <name evidence="1" type="ORF">CDAR_496071</name>
</gene>
<organism evidence="1 2">
    <name type="scientific">Caerostris darwini</name>
    <dbReference type="NCBI Taxonomy" id="1538125"/>
    <lineage>
        <taxon>Eukaryota</taxon>
        <taxon>Metazoa</taxon>
        <taxon>Ecdysozoa</taxon>
        <taxon>Arthropoda</taxon>
        <taxon>Chelicerata</taxon>
        <taxon>Arachnida</taxon>
        <taxon>Araneae</taxon>
        <taxon>Araneomorphae</taxon>
        <taxon>Entelegynae</taxon>
        <taxon>Araneoidea</taxon>
        <taxon>Araneidae</taxon>
        <taxon>Caerostris</taxon>
    </lineage>
</organism>
<dbReference type="EMBL" id="BPLQ01010581">
    <property type="protein sequence ID" value="GIY51714.1"/>
    <property type="molecule type" value="Genomic_DNA"/>
</dbReference>
<protein>
    <submittedName>
        <fullName evidence="1">Uncharacterized protein</fullName>
    </submittedName>
</protein>
<dbReference type="AlphaFoldDB" id="A0AAV4U1W8"/>
<evidence type="ECO:0000313" key="2">
    <source>
        <dbReference type="Proteomes" id="UP001054837"/>
    </source>
</evidence>
<sequence length="129" mass="14533">MISICKFVISSFRNCPVRNMSKKKKKKKKYPNATLRPYVIGGGFVAMAVCRCRGPSVTPGNRLRIIFTITSLSAGFPATLHPVMSLFQQGLSSTLIYTTGKRCKNQWVLERVRVLYKWTTLCTSEVQVP</sequence>
<evidence type="ECO:0000313" key="1">
    <source>
        <dbReference type="EMBL" id="GIY51714.1"/>
    </source>
</evidence>